<accession>A0A3E1NQ23</accession>
<dbReference type="EMBL" id="QTJU01000001">
    <property type="protein sequence ID" value="RFM30023.1"/>
    <property type="molecule type" value="Genomic_DNA"/>
</dbReference>
<evidence type="ECO:0000313" key="1">
    <source>
        <dbReference type="EMBL" id="RFM30023.1"/>
    </source>
</evidence>
<evidence type="ECO:0000313" key="2">
    <source>
        <dbReference type="Proteomes" id="UP000261284"/>
    </source>
</evidence>
<protein>
    <submittedName>
        <fullName evidence="1">Uncharacterized protein</fullName>
    </submittedName>
</protein>
<proteinExistence type="predicted"/>
<comment type="caution">
    <text evidence="1">The sequence shown here is derived from an EMBL/GenBank/DDBJ whole genome shotgun (WGS) entry which is preliminary data.</text>
</comment>
<keyword evidence="2" id="KW-1185">Reference proteome</keyword>
<gene>
    <name evidence="1" type="ORF">DXN05_03360</name>
</gene>
<organism evidence="1 2">
    <name type="scientific">Deminuibacter soli</name>
    <dbReference type="NCBI Taxonomy" id="2291815"/>
    <lineage>
        <taxon>Bacteria</taxon>
        <taxon>Pseudomonadati</taxon>
        <taxon>Bacteroidota</taxon>
        <taxon>Chitinophagia</taxon>
        <taxon>Chitinophagales</taxon>
        <taxon>Chitinophagaceae</taxon>
        <taxon>Deminuibacter</taxon>
    </lineage>
</organism>
<dbReference type="AlphaFoldDB" id="A0A3E1NQ23"/>
<reference evidence="1 2" key="1">
    <citation type="submission" date="2018-08" db="EMBL/GenBank/DDBJ databases">
        <title>Chitinophagaceae sp. K23C18032701, a novel bacterium isolated from forest soil.</title>
        <authorList>
            <person name="Wang C."/>
        </authorList>
    </citation>
    <scope>NUCLEOTIDE SEQUENCE [LARGE SCALE GENOMIC DNA]</scope>
    <source>
        <strain evidence="1 2">K23C18032701</strain>
    </source>
</reference>
<name>A0A3E1NQ23_9BACT</name>
<dbReference type="Proteomes" id="UP000261284">
    <property type="component" value="Unassembled WGS sequence"/>
</dbReference>
<sequence length="84" mass="9382">MAIKLKKAYEGAVVGFNNSALPLGQRYDLHLLVQLGKTHNDQSILVMFEEVPDDQEIVVLKEQAFLDKQSKKAAAQEPADTEKQ</sequence>
<dbReference type="RefSeq" id="WP_116845779.1">
    <property type="nucleotide sequence ID" value="NZ_QTJU01000001.1"/>
</dbReference>
<dbReference type="OrthoDB" id="1274688at2"/>